<keyword evidence="5" id="KW-1185">Reference proteome</keyword>
<keyword evidence="2" id="KW-0012">Acyltransferase</keyword>
<protein>
    <recommendedName>
        <fullName evidence="3">N-acetyltransferase domain-containing protein</fullName>
    </recommendedName>
</protein>
<sequence length="160" mass="18020">MTEVFRQAEERDAAAIAALWHSGWIDGHGHFAPPSLWAVRTEESFLLRTNRHLSQFRVVTGGDRLLGFHLCKGDEVNQFYLAPEARGSGLAGRLMTDAETQQRAAGHSLIWLACGIGNDRARRFYEKAGWRMAGTRQVEAETAEDPVTLEIWRMEKDLVP</sequence>
<dbReference type="GO" id="GO:0016747">
    <property type="term" value="F:acyltransferase activity, transferring groups other than amino-acyl groups"/>
    <property type="evidence" value="ECO:0007669"/>
    <property type="project" value="InterPro"/>
</dbReference>
<dbReference type="Pfam" id="PF00583">
    <property type="entry name" value="Acetyltransf_1"/>
    <property type="match status" value="1"/>
</dbReference>
<dbReference type="SUPFAM" id="SSF55729">
    <property type="entry name" value="Acyl-CoA N-acyltransferases (Nat)"/>
    <property type="match status" value="1"/>
</dbReference>
<dbReference type="CDD" id="cd04301">
    <property type="entry name" value="NAT_SF"/>
    <property type="match status" value="1"/>
</dbReference>
<dbReference type="Proteomes" id="UP000612855">
    <property type="component" value="Unassembled WGS sequence"/>
</dbReference>
<dbReference type="PROSITE" id="PS51186">
    <property type="entry name" value="GNAT"/>
    <property type="match status" value="1"/>
</dbReference>
<evidence type="ECO:0000256" key="1">
    <source>
        <dbReference type="ARBA" id="ARBA00022679"/>
    </source>
</evidence>
<dbReference type="Gene3D" id="3.40.630.30">
    <property type="match status" value="1"/>
</dbReference>
<dbReference type="InterPro" id="IPR050832">
    <property type="entry name" value="Bact_Acetyltransf"/>
</dbReference>
<dbReference type="InterPro" id="IPR016181">
    <property type="entry name" value="Acyl_CoA_acyltransferase"/>
</dbReference>
<accession>A0A917EFS3</accession>
<dbReference type="EMBL" id="BMFJ01000001">
    <property type="protein sequence ID" value="GGE37598.1"/>
    <property type="molecule type" value="Genomic_DNA"/>
</dbReference>
<gene>
    <name evidence="4" type="ORF">GCM10011360_26740</name>
</gene>
<dbReference type="AlphaFoldDB" id="A0A917EFS3"/>
<organism evidence="4 5">
    <name type="scientific">Primorskyibacter flagellatus</name>
    <dbReference type="NCBI Taxonomy" id="1387277"/>
    <lineage>
        <taxon>Bacteria</taxon>
        <taxon>Pseudomonadati</taxon>
        <taxon>Pseudomonadota</taxon>
        <taxon>Alphaproteobacteria</taxon>
        <taxon>Rhodobacterales</taxon>
        <taxon>Roseobacteraceae</taxon>
        <taxon>Primorskyibacter</taxon>
    </lineage>
</organism>
<name>A0A917EFS3_9RHOB</name>
<evidence type="ECO:0000313" key="5">
    <source>
        <dbReference type="Proteomes" id="UP000612855"/>
    </source>
</evidence>
<dbReference type="RefSeq" id="WP_188478161.1">
    <property type="nucleotide sequence ID" value="NZ_BMFJ01000001.1"/>
</dbReference>
<dbReference type="InterPro" id="IPR000182">
    <property type="entry name" value="GNAT_dom"/>
</dbReference>
<evidence type="ECO:0000259" key="3">
    <source>
        <dbReference type="PROSITE" id="PS51186"/>
    </source>
</evidence>
<keyword evidence="1" id="KW-0808">Transferase</keyword>
<proteinExistence type="predicted"/>
<evidence type="ECO:0000313" key="4">
    <source>
        <dbReference type="EMBL" id="GGE37598.1"/>
    </source>
</evidence>
<comment type="caution">
    <text evidence="4">The sequence shown here is derived from an EMBL/GenBank/DDBJ whole genome shotgun (WGS) entry which is preliminary data.</text>
</comment>
<evidence type="ECO:0000256" key="2">
    <source>
        <dbReference type="ARBA" id="ARBA00023315"/>
    </source>
</evidence>
<reference evidence="5" key="1">
    <citation type="journal article" date="2019" name="Int. J. Syst. Evol. Microbiol.">
        <title>The Global Catalogue of Microorganisms (GCM) 10K type strain sequencing project: providing services to taxonomists for standard genome sequencing and annotation.</title>
        <authorList>
            <consortium name="The Broad Institute Genomics Platform"/>
            <consortium name="The Broad Institute Genome Sequencing Center for Infectious Disease"/>
            <person name="Wu L."/>
            <person name="Ma J."/>
        </authorList>
    </citation>
    <scope>NUCLEOTIDE SEQUENCE [LARGE SCALE GENOMIC DNA]</scope>
    <source>
        <strain evidence="5">CGMCC 1.12664</strain>
    </source>
</reference>
<feature type="domain" description="N-acetyltransferase" evidence="3">
    <location>
        <begin position="3"/>
        <end position="159"/>
    </location>
</feature>
<dbReference type="PANTHER" id="PTHR43877">
    <property type="entry name" value="AMINOALKYLPHOSPHONATE N-ACETYLTRANSFERASE-RELATED-RELATED"/>
    <property type="match status" value="1"/>
</dbReference>